<proteinExistence type="inferred from homology"/>
<evidence type="ECO:0000256" key="10">
    <source>
        <dbReference type="ARBA" id="ARBA00023170"/>
    </source>
</evidence>
<keyword evidence="5 11" id="KW-0812">Transmembrane</keyword>
<evidence type="ECO:0000256" key="6">
    <source>
        <dbReference type="ARBA" id="ARBA00022925"/>
    </source>
</evidence>
<dbReference type="AlphaFoldDB" id="A0A2W4TRN2"/>
<comment type="similarity">
    <text evidence="2">Belongs to the archaeal/bacterial/fungal opsin family.</text>
</comment>
<dbReference type="Gene3D" id="1.20.1070.10">
    <property type="entry name" value="Rhodopsin 7-helix transmembrane proteins"/>
    <property type="match status" value="1"/>
</dbReference>
<reference evidence="13" key="1">
    <citation type="submission" date="2018-04" db="EMBL/GenBank/DDBJ databases">
        <authorList>
            <person name="Cornet L."/>
        </authorList>
    </citation>
    <scope>NUCLEOTIDE SEQUENCE [LARGE SCALE GENOMIC DNA]</scope>
</reference>
<keyword evidence="7 11" id="KW-1133">Transmembrane helix</keyword>
<evidence type="ECO:0000256" key="4">
    <source>
        <dbReference type="ARBA" id="ARBA00022606"/>
    </source>
</evidence>
<organism evidence="12 13">
    <name type="scientific">Leptolyngbya foveolarum</name>
    <dbReference type="NCBI Taxonomy" id="47253"/>
    <lineage>
        <taxon>Bacteria</taxon>
        <taxon>Bacillati</taxon>
        <taxon>Cyanobacteriota</taxon>
        <taxon>Cyanophyceae</taxon>
        <taxon>Leptolyngbyales</taxon>
        <taxon>Leptolyngbyaceae</taxon>
        <taxon>Leptolyngbya group</taxon>
        <taxon>Leptolyngbya</taxon>
    </lineage>
</organism>
<dbReference type="PANTHER" id="PTHR28286">
    <property type="match status" value="1"/>
</dbReference>
<keyword evidence="4" id="KW-0716">Sensory transduction</keyword>
<feature type="transmembrane region" description="Helical" evidence="11">
    <location>
        <begin position="70"/>
        <end position="92"/>
    </location>
</feature>
<evidence type="ECO:0000256" key="3">
    <source>
        <dbReference type="ARBA" id="ARBA00022543"/>
    </source>
</evidence>
<evidence type="ECO:0000313" key="12">
    <source>
        <dbReference type="EMBL" id="PZO10304.1"/>
    </source>
</evidence>
<reference evidence="12 13" key="2">
    <citation type="submission" date="2018-06" db="EMBL/GenBank/DDBJ databases">
        <title>Metagenomic assembly of (sub)arctic Cyanobacteria and their associated microbiome from non-axenic cultures.</title>
        <authorList>
            <person name="Baurain D."/>
        </authorList>
    </citation>
    <scope>NUCLEOTIDE SEQUENCE [LARGE SCALE GENOMIC DNA]</scope>
    <source>
        <strain evidence="12">ULC129bin1</strain>
    </source>
</reference>
<keyword evidence="3" id="KW-0600">Photoreceptor protein</keyword>
<comment type="subcellular location">
    <subcellularLocation>
        <location evidence="1">Membrane</location>
        <topology evidence="1">Multi-pass membrane protein</topology>
    </subcellularLocation>
</comment>
<dbReference type="PANTHER" id="PTHR28286:SF2">
    <property type="entry name" value="BACTERIORHODOPSIN _OPSIN, NOPA (EUROFUNG)"/>
    <property type="match status" value="1"/>
</dbReference>
<evidence type="ECO:0000256" key="2">
    <source>
        <dbReference type="ARBA" id="ARBA00008130"/>
    </source>
</evidence>
<comment type="caution">
    <text evidence="12">The sequence shown here is derived from an EMBL/GenBank/DDBJ whole genome shotgun (WGS) entry which is preliminary data.</text>
</comment>
<evidence type="ECO:0000256" key="1">
    <source>
        <dbReference type="ARBA" id="ARBA00004141"/>
    </source>
</evidence>
<dbReference type="GO" id="GO:0007602">
    <property type="term" value="P:phototransduction"/>
    <property type="evidence" value="ECO:0007669"/>
    <property type="project" value="UniProtKB-KW"/>
</dbReference>
<feature type="transmembrane region" description="Helical" evidence="11">
    <location>
        <begin position="129"/>
        <end position="147"/>
    </location>
</feature>
<evidence type="ECO:0000256" key="9">
    <source>
        <dbReference type="ARBA" id="ARBA00023136"/>
    </source>
</evidence>
<evidence type="ECO:0000256" key="5">
    <source>
        <dbReference type="ARBA" id="ARBA00022692"/>
    </source>
</evidence>
<evidence type="ECO:0000256" key="7">
    <source>
        <dbReference type="ARBA" id="ARBA00022989"/>
    </source>
</evidence>
<keyword evidence="8" id="KW-0157">Chromophore</keyword>
<dbReference type="SUPFAM" id="SSF81321">
    <property type="entry name" value="Family A G protein-coupled receptor-like"/>
    <property type="match status" value="1"/>
</dbReference>
<keyword evidence="6" id="KW-0681">Retinal protein</keyword>
<keyword evidence="9 11" id="KW-0472">Membrane</keyword>
<evidence type="ECO:0000256" key="11">
    <source>
        <dbReference type="SAM" id="Phobius"/>
    </source>
</evidence>
<evidence type="ECO:0000313" key="13">
    <source>
        <dbReference type="Proteomes" id="UP000249354"/>
    </source>
</evidence>
<dbReference type="GO" id="GO:0016020">
    <property type="term" value="C:membrane"/>
    <property type="evidence" value="ECO:0007669"/>
    <property type="project" value="UniProtKB-SubCell"/>
</dbReference>
<feature type="transmembrane region" description="Helical" evidence="11">
    <location>
        <begin position="99"/>
        <end position="117"/>
    </location>
</feature>
<dbReference type="Proteomes" id="UP000249354">
    <property type="component" value="Unassembled WGS sequence"/>
</dbReference>
<dbReference type="EMBL" id="QBMC01000221">
    <property type="protein sequence ID" value="PZO10304.1"/>
    <property type="molecule type" value="Genomic_DNA"/>
</dbReference>
<dbReference type="GO" id="GO:0009881">
    <property type="term" value="F:photoreceptor activity"/>
    <property type="evidence" value="ECO:0007669"/>
    <property type="project" value="UniProtKB-KW"/>
</dbReference>
<evidence type="ECO:0000256" key="8">
    <source>
        <dbReference type="ARBA" id="ARBA00022991"/>
    </source>
</evidence>
<feature type="transmembrane region" description="Helical" evidence="11">
    <location>
        <begin position="37"/>
        <end position="58"/>
    </location>
</feature>
<dbReference type="Pfam" id="PF01036">
    <property type="entry name" value="Bac_rhodopsin"/>
    <property type="match status" value="1"/>
</dbReference>
<protein>
    <submittedName>
        <fullName evidence="12">Lactococcin</fullName>
    </submittedName>
</protein>
<dbReference type="PROSITE" id="PS00950">
    <property type="entry name" value="BACTERIAL_OPSIN_1"/>
    <property type="match status" value="1"/>
</dbReference>
<keyword evidence="10" id="KW-0675">Receptor</keyword>
<name>A0A2W4TRN2_9CYAN</name>
<feature type="transmembrane region" description="Helical" evidence="11">
    <location>
        <begin position="6"/>
        <end position="25"/>
    </location>
</feature>
<dbReference type="InterPro" id="IPR018229">
    <property type="entry name" value="Rhodopsin_retinal_BS"/>
</dbReference>
<sequence>MNWQVLFHSLYVVGMAGGALHFWILSRHPKGVPQYEYLIAIFIPIWSGLAYTAMAIGQGKVEVAGQMTHYARYIDWIVTTPLLLLALSLTAMQFIKKDWVLISSLMGTQVIVIVTGLVADLSERSWARYLWYICGMVAFLIVLQGIWGPLRAKSKLQEPALSKLYDRLLIYFTVFWVAYPVVWIIGPSGFGLIGQTTDTALFCLLPFFSKVGFSLLDLQGLRDLSGRRENRATSPVVSQTFKFIDWATDRSPLRRRLR</sequence>
<dbReference type="GO" id="GO:0005216">
    <property type="term" value="F:monoatomic ion channel activity"/>
    <property type="evidence" value="ECO:0007669"/>
    <property type="project" value="InterPro"/>
</dbReference>
<dbReference type="PRINTS" id="PR00251">
    <property type="entry name" value="BACTRLOPSIN"/>
</dbReference>
<dbReference type="InterPro" id="IPR001425">
    <property type="entry name" value="Arc/bac/fun_rhodopsins"/>
</dbReference>
<dbReference type="SMART" id="SM01021">
    <property type="entry name" value="Bac_rhodopsin"/>
    <property type="match status" value="1"/>
</dbReference>
<gene>
    <name evidence="12" type="ORF">DCF25_20775</name>
</gene>
<accession>A0A2W4TRN2</accession>
<feature type="transmembrane region" description="Helical" evidence="11">
    <location>
        <begin position="168"/>
        <end position="193"/>
    </location>
</feature>